<keyword evidence="4" id="KW-0436">Ligase</keyword>
<sequence length="501" mass="52106">MSTELVVPGHRGARFTHLAPSLGILLGATVDRVPHAEAIADLRTGRRLTYTQLWQAAARVAGGLAEAGVAPGDRVAIRLPNGADWCLAFLGATLAGAVPVPVNTRLAPPEVAYIVADSGAFAVIDDAVPQGRPIDRSGSDAEALGALFYTSGTTGRPKGAMLSHRALLSAAEQCRLALRLEPDEPTRNLVAAPLFHILACGMQWIPALAAGGAAVILPAFEVGAWLGAIRDERIDVLNGVPAMYWQALHHPDFARLDTSGVRRVSYGAAPTPPSQVAAILDAFPAARLGPGYGLTEAACVTGLDHDDVLTHADSVGTAVAATELALSGPDADAGVGQLLVRGPQVMSGYWRQPEATAAALDENGWLHTGDLVRLDDAGRVHILDRRTDLINRGGENVYSVEVENALAAFPGVAEVAVVGVPDAMMGHKVGAVVVPRPGSTIDPAGLVAYARGVLADFKVPQYVAIRGDALPRNPGGKVDKATLRASTPWGPPQLSHPRGTE</sequence>
<dbReference type="InterPro" id="IPR045851">
    <property type="entry name" value="AMP-bd_C_sf"/>
</dbReference>
<accession>A0A1M7PH71</accession>
<dbReference type="Pfam" id="PF00501">
    <property type="entry name" value="AMP-binding"/>
    <property type="match status" value="2"/>
</dbReference>
<evidence type="ECO:0000259" key="3">
    <source>
        <dbReference type="Pfam" id="PF13193"/>
    </source>
</evidence>
<dbReference type="InterPro" id="IPR050237">
    <property type="entry name" value="ATP-dep_AMP-bd_enzyme"/>
</dbReference>
<dbReference type="InterPro" id="IPR025110">
    <property type="entry name" value="AMP-bd_C"/>
</dbReference>
<dbReference type="InterPro" id="IPR020845">
    <property type="entry name" value="AMP-binding_CS"/>
</dbReference>
<dbReference type="Pfam" id="PF13193">
    <property type="entry name" value="AMP-binding_C"/>
    <property type="match status" value="1"/>
</dbReference>
<dbReference type="AlphaFoldDB" id="A0A1M7PH71"/>
<dbReference type="OrthoDB" id="3172305at2"/>
<feature type="domain" description="AMP-dependent synthetase/ligase" evidence="2">
    <location>
        <begin position="139"/>
        <end position="350"/>
    </location>
</feature>
<dbReference type="Gene3D" id="3.30.300.30">
    <property type="match status" value="1"/>
</dbReference>
<dbReference type="InterPro" id="IPR000873">
    <property type="entry name" value="AMP-dep_synth/lig_dom"/>
</dbReference>
<feature type="domain" description="AMP-dependent synthetase/ligase" evidence="2">
    <location>
        <begin position="29"/>
        <end position="124"/>
    </location>
</feature>
<dbReference type="PANTHER" id="PTHR43767">
    <property type="entry name" value="LONG-CHAIN-FATTY-ACID--COA LIGASE"/>
    <property type="match status" value="1"/>
</dbReference>
<evidence type="ECO:0000313" key="4">
    <source>
        <dbReference type="EMBL" id="SHN16224.1"/>
    </source>
</evidence>
<dbReference type="EMBL" id="FRCS01000003">
    <property type="protein sequence ID" value="SHN16224.1"/>
    <property type="molecule type" value="Genomic_DNA"/>
</dbReference>
<gene>
    <name evidence="4" type="ORF">SAMN05443668_103338</name>
</gene>
<keyword evidence="5" id="KW-1185">Reference proteome</keyword>
<organism evidence="4 5">
    <name type="scientific">Cryptosporangium aurantiacum</name>
    <dbReference type="NCBI Taxonomy" id="134849"/>
    <lineage>
        <taxon>Bacteria</taxon>
        <taxon>Bacillati</taxon>
        <taxon>Actinomycetota</taxon>
        <taxon>Actinomycetes</taxon>
        <taxon>Cryptosporangiales</taxon>
        <taxon>Cryptosporangiaceae</taxon>
        <taxon>Cryptosporangium</taxon>
    </lineage>
</organism>
<dbReference type="STRING" id="134849.SAMN05443668_103338"/>
<evidence type="ECO:0000259" key="2">
    <source>
        <dbReference type="Pfam" id="PF00501"/>
    </source>
</evidence>
<proteinExistence type="predicted"/>
<feature type="domain" description="AMP-binding enzyme C-terminal" evidence="3">
    <location>
        <begin position="401"/>
        <end position="477"/>
    </location>
</feature>
<dbReference type="PANTHER" id="PTHR43767:SF12">
    <property type="entry name" value="AMP-DEPENDENT SYNTHETASE AND LIGASE"/>
    <property type="match status" value="1"/>
</dbReference>
<dbReference type="Gene3D" id="3.40.50.12780">
    <property type="entry name" value="N-terminal domain of ligase-like"/>
    <property type="match status" value="1"/>
</dbReference>
<dbReference type="RefSeq" id="WP_073256128.1">
    <property type="nucleotide sequence ID" value="NZ_FRCS01000003.1"/>
</dbReference>
<feature type="region of interest" description="Disordered" evidence="1">
    <location>
        <begin position="474"/>
        <end position="501"/>
    </location>
</feature>
<evidence type="ECO:0000313" key="5">
    <source>
        <dbReference type="Proteomes" id="UP000184440"/>
    </source>
</evidence>
<dbReference type="PROSITE" id="PS00455">
    <property type="entry name" value="AMP_BINDING"/>
    <property type="match status" value="1"/>
</dbReference>
<name>A0A1M7PH71_9ACTN</name>
<reference evidence="4 5" key="1">
    <citation type="submission" date="2016-11" db="EMBL/GenBank/DDBJ databases">
        <authorList>
            <person name="Jaros S."/>
            <person name="Januszkiewicz K."/>
            <person name="Wedrychowicz H."/>
        </authorList>
    </citation>
    <scope>NUCLEOTIDE SEQUENCE [LARGE SCALE GENOMIC DNA]</scope>
    <source>
        <strain evidence="4 5">DSM 46144</strain>
    </source>
</reference>
<dbReference type="GO" id="GO:0016877">
    <property type="term" value="F:ligase activity, forming carbon-sulfur bonds"/>
    <property type="evidence" value="ECO:0007669"/>
    <property type="project" value="UniProtKB-ARBA"/>
</dbReference>
<evidence type="ECO:0000256" key="1">
    <source>
        <dbReference type="SAM" id="MobiDB-lite"/>
    </source>
</evidence>
<protein>
    <submittedName>
        <fullName evidence="4">Acyl-CoA synthetase (AMP-forming)/AMP-acid ligase II</fullName>
    </submittedName>
</protein>
<dbReference type="Proteomes" id="UP000184440">
    <property type="component" value="Unassembled WGS sequence"/>
</dbReference>
<dbReference type="InterPro" id="IPR042099">
    <property type="entry name" value="ANL_N_sf"/>
</dbReference>
<dbReference type="SUPFAM" id="SSF56801">
    <property type="entry name" value="Acetyl-CoA synthetase-like"/>
    <property type="match status" value="1"/>
</dbReference>